<evidence type="ECO:0000313" key="2">
    <source>
        <dbReference type="EMBL" id="KKQ89610.1"/>
    </source>
</evidence>
<dbReference type="Gene3D" id="3.30.460.10">
    <property type="entry name" value="Beta Polymerase, domain 2"/>
    <property type="match status" value="1"/>
</dbReference>
<dbReference type="CDD" id="cd05403">
    <property type="entry name" value="NT_KNTase_like"/>
    <property type="match status" value="1"/>
</dbReference>
<organism evidence="2 3">
    <name type="scientific">Berkelbacteria bacterium GW2011_GWA2_38_9</name>
    <dbReference type="NCBI Taxonomy" id="1618334"/>
    <lineage>
        <taxon>Bacteria</taxon>
        <taxon>Candidatus Berkelbacteria</taxon>
    </lineage>
</organism>
<proteinExistence type="predicted"/>
<dbReference type="InterPro" id="IPR041633">
    <property type="entry name" value="Polbeta"/>
</dbReference>
<accession>A0A0G0LNT3</accession>
<dbReference type="Pfam" id="PF18765">
    <property type="entry name" value="Polbeta"/>
    <property type="match status" value="1"/>
</dbReference>
<dbReference type="Proteomes" id="UP000033934">
    <property type="component" value="Unassembled WGS sequence"/>
</dbReference>
<gene>
    <name evidence="2" type="ORF">UT11_C0022G0013</name>
</gene>
<dbReference type="AlphaFoldDB" id="A0A0G0LNT3"/>
<dbReference type="EMBL" id="LBVO01000022">
    <property type="protein sequence ID" value="KKQ89610.1"/>
    <property type="molecule type" value="Genomic_DNA"/>
</dbReference>
<comment type="caution">
    <text evidence="2">The sequence shown here is derived from an EMBL/GenBank/DDBJ whole genome shotgun (WGS) entry which is preliminary data.</text>
</comment>
<evidence type="ECO:0000313" key="3">
    <source>
        <dbReference type="Proteomes" id="UP000033934"/>
    </source>
</evidence>
<evidence type="ECO:0000259" key="1">
    <source>
        <dbReference type="Pfam" id="PF18765"/>
    </source>
</evidence>
<reference evidence="2 3" key="1">
    <citation type="journal article" date="2015" name="Nature">
        <title>rRNA introns, odd ribosomes, and small enigmatic genomes across a large radiation of phyla.</title>
        <authorList>
            <person name="Brown C.T."/>
            <person name="Hug L.A."/>
            <person name="Thomas B.C."/>
            <person name="Sharon I."/>
            <person name="Castelle C.J."/>
            <person name="Singh A."/>
            <person name="Wilkins M.J."/>
            <person name="Williams K.H."/>
            <person name="Banfield J.F."/>
        </authorList>
    </citation>
    <scope>NUCLEOTIDE SEQUENCE [LARGE SCALE GENOMIC DNA]</scope>
</reference>
<dbReference type="SUPFAM" id="SSF81301">
    <property type="entry name" value="Nucleotidyltransferase"/>
    <property type="match status" value="1"/>
</dbReference>
<sequence>MSCDKDSDSAKINLMNKTESQIQNIIFKHLPAKDYQVFVFGSRATGRAKKWSDYDIGIQGKKPLALQILSKIDEDLEESDIPYLVDVVDFSQVRDKFKQFALKNIKLWKTN</sequence>
<feature type="domain" description="Polymerase beta nucleotidyltransferase" evidence="1">
    <location>
        <begin position="36"/>
        <end position="106"/>
    </location>
</feature>
<dbReference type="InterPro" id="IPR043519">
    <property type="entry name" value="NT_sf"/>
</dbReference>
<protein>
    <submittedName>
        <fullName evidence="2">Toxin-antitoxin system, toxin component family protein</fullName>
    </submittedName>
</protein>
<name>A0A0G0LNT3_9BACT</name>